<dbReference type="InterPro" id="IPR036514">
    <property type="entry name" value="SGNH_hydro_sf"/>
</dbReference>
<evidence type="ECO:0000313" key="4">
    <source>
        <dbReference type="Proteomes" id="UP001596380"/>
    </source>
</evidence>
<keyword evidence="3" id="KW-0378">Hydrolase</keyword>
<evidence type="ECO:0000256" key="2">
    <source>
        <dbReference type="SAM" id="SignalP"/>
    </source>
</evidence>
<comment type="caution">
    <text evidence="3">The sequence shown here is derived from an EMBL/GenBank/DDBJ whole genome shotgun (WGS) entry which is preliminary data.</text>
</comment>
<protein>
    <submittedName>
        <fullName evidence="3">SGNH/GDSL hydrolase family protein</fullName>
    </submittedName>
</protein>
<keyword evidence="4" id="KW-1185">Reference proteome</keyword>
<proteinExistence type="predicted"/>
<dbReference type="GO" id="GO:0016787">
    <property type="term" value="F:hydrolase activity"/>
    <property type="evidence" value="ECO:0007669"/>
    <property type="project" value="UniProtKB-KW"/>
</dbReference>
<dbReference type="SUPFAM" id="SSF52266">
    <property type="entry name" value="SGNH hydrolase"/>
    <property type="match status" value="1"/>
</dbReference>
<accession>A0ABW2CL51</accession>
<name>A0ABW2CL51_9ACTN</name>
<feature type="chain" id="PRO_5046281692" evidence="2">
    <location>
        <begin position="25"/>
        <end position="270"/>
    </location>
</feature>
<reference evidence="4" key="1">
    <citation type="journal article" date="2019" name="Int. J. Syst. Evol. Microbiol.">
        <title>The Global Catalogue of Microorganisms (GCM) 10K type strain sequencing project: providing services to taxonomists for standard genome sequencing and annotation.</title>
        <authorList>
            <consortium name="The Broad Institute Genomics Platform"/>
            <consortium name="The Broad Institute Genome Sequencing Center for Infectious Disease"/>
            <person name="Wu L."/>
            <person name="Ma J."/>
        </authorList>
    </citation>
    <scope>NUCLEOTIDE SEQUENCE [LARGE SCALE GENOMIC DNA]</scope>
    <source>
        <strain evidence="4">JCM 3369</strain>
    </source>
</reference>
<feature type="signal peptide" evidence="2">
    <location>
        <begin position="1"/>
        <end position="24"/>
    </location>
</feature>
<sequence>MHITTTPLLRLPGSVHRIAGLALAAAAATLSLTACQGTGGDGKADGGPAPSGGTKQDAKPRRLLWMGDSIAEAEAPALEAAMKAGRAEFRSMAAAGGGGVTGPIAQPTWKALAKELRTFKPDVVAYQITTYDWGTPAEQRAGYERLARTVKAANAELLILPSPPFKMDDFYKPHANEIRTAPKAAVQVARRHPETVHFLNSSALWGTDRAAPKAQRSKDGIHSCQQGSAAFAKWFGDRQHELYSFAPAPPERWATGPWTGSKVYSRLGCK</sequence>
<dbReference type="Proteomes" id="UP001596380">
    <property type="component" value="Unassembled WGS sequence"/>
</dbReference>
<dbReference type="CDD" id="cd00229">
    <property type="entry name" value="SGNH_hydrolase"/>
    <property type="match status" value="1"/>
</dbReference>
<dbReference type="EMBL" id="JBHSXS010000012">
    <property type="protein sequence ID" value="MFC6882237.1"/>
    <property type="molecule type" value="Genomic_DNA"/>
</dbReference>
<evidence type="ECO:0000313" key="3">
    <source>
        <dbReference type="EMBL" id="MFC6882237.1"/>
    </source>
</evidence>
<evidence type="ECO:0000256" key="1">
    <source>
        <dbReference type="SAM" id="MobiDB-lite"/>
    </source>
</evidence>
<keyword evidence="2" id="KW-0732">Signal</keyword>
<dbReference type="RefSeq" id="WP_160822677.1">
    <property type="nucleotide sequence ID" value="NZ_JBHSXS010000012.1"/>
</dbReference>
<gene>
    <name evidence="3" type="ORF">ACFQKB_20960</name>
</gene>
<organism evidence="3 4">
    <name type="scientific">Actinomadura yumaensis</name>
    <dbReference type="NCBI Taxonomy" id="111807"/>
    <lineage>
        <taxon>Bacteria</taxon>
        <taxon>Bacillati</taxon>
        <taxon>Actinomycetota</taxon>
        <taxon>Actinomycetes</taxon>
        <taxon>Streptosporangiales</taxon>
        <taxon>Thermomonosporaceae</taxon>
        <taxon>Actinomadura</taxon>
    </lineage>
</organism>
<dbReference type="Gene3D" id="3.40.50.1110">
    <property type="entry name" value="SGNH hydrolase"/>
    <property type="match status" value="1"/>
</dbReference>
<feature type="region of interest" description="Disordered" evidence="1">
    <location>
        <begin position="39"/>
        <end position="60"/>
    </location>
</feature>